<proteinExistence type="predicted"/>
<name>A0A937FFS6_9CLOT</name>
<keyword evidence="1" id="KW-1133">Transmembrane helix</keyword>
<keyword evidence="1" id="KW-0472">Membrane</keyword>
<reference evidence="2" key="1">
    <citation type="submission" date="2021-01" db="EMBL/GenBank/DDBJ databases">
        <title>Genome public.</title>
        <authorList>
            <person name="Liu C."/>
            <person name="Sun Q."/>
        </authorList>
    </citation>
    <scope>NUCLEOTIDE SEQUENCE</scope>
    <source>
        <strain evidence="2">YIM B02565</strain>
    </source>
</reference>
<evidence type="ECO:0000313" key="3">
    <source>
        <dbReference type="Proteomes" id="UP000623681"/>
    </source>
</evidence>
<dbReference type="Proteomes" id="UP000623681">
    <property type="component" value="Unassembled WGS sequence"/>
</dbReference>
<dbReference type="EMBL" id="JAESWA010000017">
    <property type="protein sequence ID" value="MBL4931102.1"/>
    <property type="molecule type" value="Genomic_DNA"/>
</dbReference>
<gene>
    <name evidence="2" type="ORF">JK634_04735</name>
</gene>
<comment type="caution">
    <text evidence="2">The sequence shown here is derived from an EMBL/GenBank/DDBJ whole genome shotgun (WGS) entry which is preliminary data.</text>
</comment>
<evidence type="ECO:0000256" key="1">
    <source>
        <dbReference type="SAM" id="Phobius"/>
    </source>
</evidence>
<keyword evidence="3" id="KW-1185">Reference proteome</keyword>
<accession>A0A937FFS6</accession>
<dbReference type="RefSeq" id="WP_202766473.1">
    <property type="nucleotide sequence ID" value="NZ_JAESWA010000017.1"/>
</dbReference>
<organism evidence="2 3">
    <name type="scientific">Clostridium paridis</name>
    <dbReference type="NCBI Taxonomy" id="2803863"/>
    <lineage>
        <taxon>Bacteria</taxon>
        <taxon>Bacillati</taxon>
        <taxon>Bacillota</taxon>
        <taxon>Clostridia</taxon>
        <taxon>Eubacteriales</taxon>
        <taxon>Clostridiaceae</taxon>
        <taxon>Clostridium</taxon>
    </lineage>
</organism>
<evidence type="ECO:0000313" key="2">
    <source>
        <dbReference type="EMBL" id="MBL4931102.1"/>
    </source>
</evidence>
<protein>
    <submittedName>
        <fullName evidence="2">Uncharacterized protein</fullName>
    </submittedName>
</protein>
<keyword evidence="1" id="KW-0812">Transmembrane</keyword>
<dbReference type="AlphaFoldDB" id="A0A937FFS6"/>
<sequence length="81" mass="9500">MKKIYYFAALIPLIFPIMSKEDLIPWAIAIYFIYRSFKNIESLENTIKRKIFTNVMLSGAFILAFNVVSRLIESYLAKMLL</sequence>
<feature type="transmembrane region" description="Helical" evidence="1">
    <location>
        <begin position="55"/>
        <end position="72"/>
    </location>
</feature>